<dbReference type="SUPFAM" id="SSF56988">
    <property type="entry name" value="Anthrax protective antigen"/>
    <property type="match status" value="1"/>
</dbReference>
<evidence type="ECO:0000313" key="4">
    <source>
        <dbReference type="EMBL" id="RXG15783.1"/>
    </source>
</evidence>
<keyword evidence="2" id="KW-0732">Signal</keyword>
<dbReference type="InterPro" id="IPR008640">
    <property type="entry name" value="Adhesin_Head_dom"/>
</dbReference>
<feature type="signal peptide" evidence="2">
    <location>
        <begin position="1"/>
        <end position="21"/>
    </location>
</feature>
<dbReference type="Proteomes" id="UP000289859">
    <property type="component" value="Unassembled WGS sequence"/>
</dbReference>
<dbReference type="GO" id="GO:0019867">
    <property type="term" value="C:outer membrane"/>
    <property type="evidence" value="ECO:0007669"/>
    <property type="project" value="InterPro"/>
</dbReference>
<dbReference type="InterPro" id="IPR037524">
    <property type="entry name" value="PA14/GLEYA"/>
</dbReference>
<reference evidence="4 5" key="1">
    <citation type="submission" date="2018-07" db="EMBL/GenBank/DDBJ databases">
        <title>Leeuwenhoekiella genomics.</title>
        <authorList>
            <person name="Tahon G."/>
            <person name="Willems A."/>
        </authorList>
    </citation>
    <scope>NUCLEOTIDE SEQUENCE [LARGE SCALE GENOMIC DNA]</scope>
    <source>
        <strain evidence="4 5">LMG 29608</strain>
    </source>
</reference>
<dbReference type="OrthoDB" id="1272218at2"/>
<dbReference type="SMART" id="SM00758">
    <property type="entry name" value="PA14"/>
    <property type="match status" value="1"/>
</dbReference>
<feature type="region of interest" description="Disordered" evidence="1">
    <location>
        <begin position="212"/>
        <end position="234"/>
    </location>
</feature>
<gene>
    <name evidence="4" type="ORF">DSM02_3325</name>
</gene>
<evidence type="ECO:0000313" key="5">
    <source>
        <dbReference type="Proteomes" id="UP000289859"/>
    </source>
</evidence>
<dbReference type="Gene3D" id="3.90.182.10">
    <property type="entry name" value="Toxin - Anthrax Protective Antigen,domain 1"/>
    <property type="match status" value="1"/>
</dbReference>
<evidence type="ECO:0000256" key="2">
    <source>
        <dbReference type="SAM" id="SignalP"/>
    </source>
</evidence>
<accession>A0A4V1KPJ6</accession>
<dbReference type="InterPro" id="IPR011658">
    <property type="entry name" value="PA14_dom"/>
</dbReference>
<proteinExistence type="predicted"/>
<sequence>MKQQLLSLFFLVAFYSSSAQVGIGTTNPKSSLDVIGNPSDVTSLDGIAPPRLTGNQLQAKTYTAAQNGTMIYVTLPTTTPTGQTADVTTEGLYVYSSSQNKWVALKGISGGASTSWALTGNTGTNPSTDFLGTTDNQSLNFRVNNFDVGSIKTDNSFYIGRDASSNGARSVAVGYQANSSGEESAAFGRASIASGARSTAIGFQAAASSEESTALGRATEASGARSTATGFQSKAQAEESAAYGRGATASSARSTAIGFETTATADDATALGRNADASAARATATGYNALASNTDANAFGSGAIASSASSLALGTNASARGNSSAAIGLNAIARNQSSLAFGVGADANGNNSVSIGVGALTSAQNAAALGSNATASNSSALAFGQNSTSSGLRSSALGTGTQATAQNATAIGNGARATGDAATAVGSGTTANQSNSTALGSQANASAINTTSLGYNSDATADNATAVGYETKATGISSVAIGDRAEGNALNTIAIGYSSAALATNALAIGDDAYSNKAFGLAIGYSADAQGDYSVAIGPDSYTNQLNATALGRQSDAQGQNSIALGYDTYTNQDGAVAIGNNAESTGLDAIALGTGSRAPQDNSIILGNHTNANVRVGIGTNTPSAKLQINGSLRYVDGNQTAGRVLTSDATGNASWQAAAGDGNIYSNDGTLTAQRTINLNGNVLRFDNGINRFMEIIGGDVSDNDDPFKFTTLNAFRFDVDGNTALEIESNRDIVLPLYGSGARTGTPTYNLAVDATGRIIETPMKLATPSGMQFYSYDIASSTSPDLNNLERNTLVTKAGVYNGALSLPASGSSVLNPTTDGEGFVIKIVGTYLVRNTGNFTFSQRSDDGARIYIDGSLILNDWADSGSNTTTSNPVQLAQGKHKFEFWYYEDAGDQEFSFSWETNPDGNSGVIQANQFTIE</sequence>
<dbReference type="AlphaFoldDB" id="A0A4V1KPJ6"/>
<organism evidence="4 5">
    <name type="scientific">Leeuwenhoekiella polynyae</name>
    <dbReference type="NCBI Taxonomy" id="1550906"/>
    <lineage>
        <taxon>Bacteria</taxon>
        <taxon>Pseudomonadati</taxon>
        <taxon>Bacteroidota</taxon>
        <taxon>Flavobacteriia</taxon>
        <taxon>Flavobacteriales</taxon>
        <taxon>Flavobacteriaceae</taxon>
        <taxon>Leeuwenhoekiella</taxon>
    </lineage>
</organism>
<evidence type="ECO:0000256" key="1">
    <source>
        <dbReference type="SAM" id="MobiDB-lite"/>
    </source>
</evidence>
<dbReference type="SUPFAM" id="SSF101967">
    <property type="entry name" value="Adhesin YadA, collagen-binding domain"/>
    <property type="match status" value="3"/>
</dbReference>
<dbReference type="PROSITE" id="PS51820">
    <property type="entry name" value="PA14"/>
    <property type="match status" value="1"/>
</dbReference>
<keyword evidence="5" id="KW-1185">Reference proteome</keyword>
<comment type="caution">
    <text evidence="4">The sequence shown here is derived from an EMBL/GenBank/DDBJ whole genome shotgun (WGS) entry which is preliminary data.</text>
</comment>
<dbReference type="Gene3D" id="2.150.10.10">
    <property type="entry name" value="Serralysin-like metalloprotease, C-terminal"/>
    <property type="match status" value="5"/>
</dbReference>
<dbReference type="EMBL" id="QOVK01000020">
    <property type="protein sequence ID" value="RXG15783.1"/>
    <property type="molecule type" value="Genomic_DNA"/>
</dbReference>
<dbReference type="RefSeq" id="WP_128766613.1">
    <property type="nucleotide sequence ID" value="NZ_JBHUOO010000022.1"/>
</dbReference>
<name>A0A4V1KPJ6_9FLAO</name>
<feature type="domain" description="PA14" evidence="3">
    <location>
        <begin position="770"/>
        <end position="920"/>
    </location>
</feature>
<feature type="chain" id="PRO_5020756162" evidence="2">
    <location>
        <begin position="22"/>
        <end position="925"/>
    </location>
</feature>
<protein>
    <submittedName>
        <fullName evidence="4">Trimeric autotransporter adhesin</fullName>
    </submittedName>
</protein>
<dbReference type="CDD" id="cd12820">
    <property type="entry name" value="LbR_YadA-like"/>
    <property type="match status" value="3"/>
</dbReference>
<evidence type="ECO:0000259" key="3">
    <source>
        <dbReference type="PROSITE" id="PS51820"/>
    </source>
</evidence>
<dbReference type="Pfam" id="PF05658">
    <property type="entry name" value="YadA_head"/>
    <property type="match status" value="14"/>
</dbReference>
<dbReference type="InterPro" id="IPR011049">
    <property type="entry name" value="Serralysin-like_metalloprot_C"/>
</dbReference>
<feature type="compositionally biased region" description="Polar residues" evidence="1">
    <location>
        <begin position="224"/>
        <end position="234"/>
    </location>
</feature>
<dbReference type="Pfam" id="PF07691">
    <property type="entry name" value="PA14"/>
    <property type="match status" value="1"/>
</dbReference>